<comment type="similarity">
    <text evidence="2">Belongs to the CLV3/ESR signal peptide family.</text>
</comment>
<keyword evidence="6" id="KW-0379">Hydroxylation</keyword>
<dbReference type="PANTHER" id="PTHR33869">
    <property type="entry name" value="CLAVATA3/ESR (CLE)-RELATED PROTEIN 3"/>
    <property type="match status" value="1"/>
</dbReference>
<name>A0ABC9DZA5_9POAL</name>
<protein>
    <submittedName>
        <fullName evidence="9">Uncharacterized protein</fullName>
    </submittedName>
</protein>
<dbReference type="InterPro" id="IPR039616">
    <property type="entry name" value="CLE1-4"/>
</dbReference>
<accession>A0ABC9DZA5</accession>
<dbReference type="EMBL" id="OZ075145">
    <property type="protein sequence ID" value="CAL5048097.1"/>
    <property type="molecule type" value="Genomic_DNA"/>
</dbReference>
<dbReference type="AlphaFoldDB" id="A0ABC9DZA5"/>
<keyword evidence="5" id="KW-0325">Glycoprotein</keyword>
<proteinExistence type="inferred from homology"/>
<evidence type="ECO:0000256" key="2">
    <source>
        <dbReference type="ARBA" id="ARBA00005416"/>
    </source>
</evidence>
<evidence type="ECO:0000256" key="4">
    <source>
        <dbReference type="ARBA" id="ARBA00022729"/>
    </source>
</evidence>
<keyword evidence="4 8" id="KW-0732">Signal</keyword>
<evidence type="ECO:0000256" key="6">
    <source>
        <dbReference type="ARBA" id="ARBA00023278"/>
    </source>
</evidence>
<feature type="signal peptide" evidence="8">
    <location>
        <begin position="1"/>
        <end position="16"/>
    </location>
</feature>
<evidence type="ECO:0000256" key="1">
    <source>
        <dbReference type="ARBA" id="ARBA00004613"/>
    </source>
</evidence>
<evidence type="ECO:0000256" key="3">
    <source>
        <dbReference type="ARBA" id="ARBA00022525"/>
    </source>
</evidence>
<reference evidence="9" key="1">
    <citation type="submission" date="2024-10" db="EMBL/GenBank/DDBJ databases">
        <authorList>
            <person name="Ryan C."/>
        </authorList>
    </citation>
    <scope>NUCLEOTIDE SEQUENCE [LARGE SCALE GENOMIC DNA]</scope>
</reference>
<evidence type="ECO:0000313" key="9">
    <source>
        <dbReference type="EMBL" id="CAL5048097.1"/>
    </source>
</evidence>
<sequence>MKLVLCFCICVVLVIASSPVPLADSNTPLGRRWLQDAVIVASGSSGNTTTTSGSAWPQQPAAEVPCDGSKRLSPGGPNPQHH</sequence>
<feature type="region of interest" description="Disordered" evidence="7">
    <location>
        <begin position="44"/>
        <end position="82"/>
    </location>
</feature>
<gene>
    <name evidence="9" type="ORF">URODEC1_LOCUS90249</name>
</gene>
<keyword evidence="3" id="KW-0964">Secreted</keyword>
<feature type="chain" id="PRO_5044846178" evidence="8">
    <location>
        <begin position="17"/>
        <end position="82"/>
    </location>
</feature>
<keyword evidence="10" id="KW-1185">Reference proteome</keyword>
<organism evidence="9 10">
    <name type="scientific">Urochloa decumbens</name>
    <dbReference type="NCBI Taxonomy" id="240449"/>
    <lineage>
        <taxon>Eukaryota</taxon>
        <taxon>Viridiplantae</taxon>
        <taxon>Streptophyta</taxon>
        <taxon>Embryophyta</taxon>
        <taxon>Tracheophyta</taxon>
        <taxon>Spermatophyta</taxon>
        <taxon>Magnoliopsida</taxon>
        <taxon>Liliopsida</taxon>
        <taxon>Poales</taxon>
        <taxon>Poaceae</taxon>
        <taxon>PACMAD clade</taxon>
        <taxon>Panicoideae</taxon>
        <taxon>Panicodae</taxon>
        <taxon>Paniceae</taxon>
        <taxon>Melinidinae</taxon>
        <taxon>Urochloa</taxon>
    </lineage>
</organism>
<feature type="compositionally biased region" description="Low complexity" evidence="7">
    <location>
        <begin position="44"/>
        <end position="54"/>
    </location>
</feature>
<comment type="subcellular location">
    <subcellularLocation>
        <location evidence="1">Secreted</location>
    </subcellularLocation>
</comment>
<dbReference type="GO" id="GO:0005576">
    <property type="term" value="C:extracellular region"/>
    <property type="evidence" value="ECO:0007669"/>
    <property type="project" value="UniProtKB-SubCell"/>
</dbReference>
<evidence type="ECO:0000256" key="8">
    <source>
        <dbReference type="SAM" id="SignalP"/>
    </source>
</evidence>
<evidence type="ECO:0000256" key="5">
    <source>
        <dbReference type="ARBA" id="ARBA00023180"/>
    </source>
</evidence>
<dbReference type="Proteomes" id="UP001497457">
    <property type="component" value="Chromosome 35b"/>
</dbReference>
<evidence type="ECO:0000313" key="10">
    <source>
        <dbReference type="Proteomes" id="UP001497457"/>
    </source>
</evidence>
<dbReference type="PANTHER" id="PTHR33869:SF17">
    <property type="entry name" value="OS06G0534200 PROTEIN"/>
    <property type="match status" value="1"/>
</dbReference>
<evidence type="ECO:0000256" key="7">
    <source>
        <dbReference type="SAM" id="MobiDB-lite"/>
    </source>
</evidence>